<evidence type="ECO:0008006" key="5">
    <source>
        <dbReference type="Google" id="ProtNLM"/>
    </source>
</evidence>
<dbReference type="Pfam" id="PF02737">
    <property type="entry name" value="3HCDH_N"/>
    <property type="match status" value="1"/>
</dbReference>
<evidence type="ECO:0000259" key="2">
    <source>
        <dbReference type="Pfam" id="PF00725"/>
    </source>
</evidence>
<dbReference type="Pfam" id="PF00725">
    <property type="entry name" value="3HCDH"/>
    <property type="match status" value="1"/>
</dbReference>
<evidence type="ECO:0000256" key="1">
    <source>
        <dbReference type="ARBA" id="ARBA00023002"/>
    </source>
</evidence>
<dbReference type="InterPro" id="IPR013328">
    <property type="entry name" value="6PGD_dom2"/>
</dbReference>
<name>A0A381ZFT8_9ZZZZ</name>
<dbReference type="InterPro" id="IPR036291">
    <property type="entry name" value="NAD(P)-bd_dom_sf"/>
</dbReference>
<accession>A0A381ZFT8</accession>
<dbReference type="AlphaFoldDB" id="A0A381ZFT8"/>
<reference evidence="4" key="1">
    <citation type="submission" date="2018-05" db="EMBL/GenBank/DDBJ databases">
        <authorList>
            <person name="Lanie J.A."/>
            <person name="Ng W.-L."/>
            <person name="Kazmierczak K.M."/>
            <person name="Andrzejewski T.M."/>
            <person name="Davidsen T.M."/>
            <person name="Wayne K.J."/>
            <person name="Tettelin H."/>
            <person name="Glass J.I."/>
            <person name="Rusch D."/>
            <person name="Podicherti R."/>
            <person name="Tsui H.-C.T."/>
            <person name="Winkler M.E."/>
        </authorList>
    </citation>
    <scope>NUCLEOTIDE SEQUENCE</scope>
</reference>
<dbReference type="InterPro" id="IPR006176">
    <property type="entry name" value="3-OHacyl-CoA_DH_NAD-bd"/>
</dbReference>
<evidence type="ECO:0000259" key="3">
    <source>
        <dbReference type="Pfam" id="PF02737"/>
    </source>
</evidence>
<protein>
    <recommendedName>
        <fullName evidence="5">3-hydroxybutyryl-CoA dehydrogenase</fullName>
    </recommendedName>
</protein>
<evidence type="ECO:0000313" key="4">
    <source>
        <dbReference type="EMBL" id="SVA87984.1"/>
    </source>
</evidence>
<dbReference type="GO" id="GO:0008691">
    <property type="term" value="F:3-hydroxybutyryl-CoA dehydrogenase activity"/>
    <property type="evidence" value="ECO:0007669"/>
    <property type="project" value="TreeGrafter"/>
</dbReference>
<sequence length="292" mass="31929">MKIEKVGVVGCGLMGSGIAEVVAKAEFDVVVCEMNEQFAEAGRNRIDKSLSRAVDKGKLESADRDVVLDRLSFSTDLAALADCDLVIEAIVEDIEAKNELFSTLDGLCGPEAIFASNTSSLTITDMAAATSRPGRVVGLHFFNPVPVMKLVEVVRTIATRDDVFDTAFSFARNLGKQPIAAKDNSGFVVNLLLVPYMLDAIRHLDRGVASVEDIDRAMTLGLGYPMGPFTLSDFVGIDTLCRISEIMFDEYREERYAPPPLLKRMVSMGRYGRKSGQGFYDWSEDPPKPLAL</sequence>
<dbReference type="InterPro" id="IPR006108">
    <property type="entry name" value="3HC_DH_C"/>
</dbReference>
<dbReference type="InterPro" id="IPR022694">
    <property type="entry name" value="3-OHacyl-CoA_DH"/>
</dbReference>
<dbReference type="PANTHER" id="PTHR48075">
    <property type="entry name" value="3-HYDROXYACYL-COA DEHYDROGENASE FAMILY PROTEIN"/>
    <property type="match status" value="1"/>
</dbReference>
<dbReference type="SUPFAM" id="SSF48179">
    <property type="entry name" value="6-phosphogluconate dehydrogenase C-terminal domain-like"/>
    <property type="match status" value="1"/>
</dbReference>
<dbReference type="SUPFAM" id="SSF51735">
    <property type="entry name" value="NAD(P)-binding Rossmann-fold domains"/>
    <property type="match status" value="1"/>
</dbReference>
<dbReference type="NCBIfam" id="NF005875">
    <property type="entry name" value="PRK07819.1"/>
    <property type="match status" value="1"/>
</dbReference>
<keyword evidence="1" id="KW-0560">Oxidoreductase</keyword>
<feature type="domain" description="3-hydroxyacyl-CoA dehydrogenase C-terminal" evidence="2">
    <location>
        <begin position="186"/>
        <end position="282"/>
    </location>
</feature>
<dbReference type="EMBL" id="UINC01021114">
    <property type="protein sequence ID" value="SVA87984.1"/>
    <property type="molecule type" value="Genomic_DNA"/>
</dbReference>
<organism evidence="4">
    <name type="scientific">marine metagenome</name>
    <dbReference type="NCBI Taxonomy" id="408172"/>
    <lineage>
        <taxon>unclassified sequences</taxon>
        <taxon>metagenomes</taxon>
        <taxon>ecological metagenomes</taxon>
    </lineage>
</organism>
<dbReference type="GO" id="GO:0070403">
    <property type="term" value="F:NAD+ binding"/>
    <property type="evidence" value="ECO:0007669"/>
    <property type="project" value="InterPro"/>
</dbReference>
<dbReference type="FunFam" id="3.40.50.720:FF:000009">
    <property type="entry name" value="Fatty oxidation complex, alpha subunit"/>
    <property type="match status" value="1"/>
</dbReference>
<dbReference type="PIRSF" id="PIRSF000105">
    <property type="entry name" value="HCDH"/>
    <property type="match status" value="1"/>
</dbReference>
<dbReference type="Gene3D" id="3.40.50.720">
    <property type="entry name" value="NAD(P)-binding Rossmann-like Domain"/>
    <property type="match status" value="1"/>
</dbReference>
<dbReference type="GO" id="GO:0006635">
    <property type="term" value="P:fatty acid beta-oxidation"/>
    <property type="evidence" value="ECO:0007669"/>
    <property type="project" value="TreeGrafter"/>
</dbReference>
<dbReference type="InterPro" id="IPR008927">
    <property type="entry name" value="6-PGluconate_DH-like_C_sf"/>
</dbReference>
<proteinExistence type="predicted"/>
<feature type="domain" description="3-hydroxyacyl-CoA dehydrogenase NAD binding" evidence="3">
    <location>
        <begin position="5"/>
        <end position="183"/>
    </location>
</feature>
<dbReference type="Gene3D" id="1.10.1040.10">
    <property type="entry name" value="N-(1-d-carboxylethyl)-l-norvaline Dehydrogenase, domain 2"/>
    <property type="match status" value="1"/>
</dbReference>
<gene>
    <name evidence="4" type="ORF">METZ01_LOCUS140838</name>
</gene>
<dbReference type="PANTHER" id="PTHR48075:SF9">
    <property type="entry name" value="3-HYDROXYBUTYRYL-COA DEHYDROGENASE"/>
    <property type="match status" value="1"/>
</dbReference>